<dbReference type="AlphaFoldDB" id="A0A0L0UYJ9"/>
<accession>A0A0L0UYJ9</accession>
<protein>
    <submittedName>
        <fullName evidence="1">Uncharacterized protein</fullName>
    </submittedName>
</protein>
<comment type="caution">
    <text evidence="1">The sequence shown here is derived from an EMBL/GenBank/DDBJ whole genome shotgun (WGS) entry which is preliminary data.</text>
</comment>
<gene>
    <name evidence="1" type="ORF">PSTG_14740</name>
</gene>
<sequence>MQYPDQAAVLNERYMDMQAAMKTGGVRDKVFYNWTMGLLAVRELLETQQLENRR</sequence>
<dbReference type="Proteomes" id="UP000054564">
    <property type="component" value="Unassembled WGS sequence"/>
</dbReference>
<keyword evidence="2" id="KW-1185">Reference proteome</keyword>
<evidence type="ECO:0000313" key="2">
    <source>
        <dbReference type="Proteomes" id="UP000054564"/>
    </source>
</evidence>
<dbReference type="EMBL" id="AJIL01000186">
    <property type="protein sequence ID" value="KNE91834.1"/>
    <property type="molecule type" value="Genomic_DNA"/>
</dbReference>
<evidence type="ECO:0000313" key="1">
    <source>
        <dbReference type="EMBL" id="KNE91834.1"/>
    </source>
</evidence>
<proteinExistence type="predicted"/>
<organism evidence="1 2">
    <name type="scientific">Puccinia striiformis f. sp. tritici PST-78</name>
    <dbReference type="NCBI Taxonomy" id="1165861"/>
    <lineage>
        <taxon>Eukaryota</taxon>
        <taxon>Fungi</taxon>
        <taxon>Dikarya</taxon>
        <taxon>Basidiomycota</taxon>
        <taxon>Pucciniomycotina</taxon>
        <taxon>Pucciniomycetes</taxon>
        <taxon>Pucciniales</taxon>
        <taxon>Pucciniaceae</taxon>
        <taxon>Puccinia</taxon>
    </lineage>
</organism>
<reference evidence="2" key="1">
    <citation type="submission" date="2014-03" db="EMBL/GenBank/DDBJ databases">
        <title>The Genome Sequence of Puccinia striiformis f. sp. tritici PST-78.</title>
        <authorList>
            <consortium name="The Broad Institute Genome Sequencing Platform"/>
            <person name="Cuomo C."/>
            <person name="Hulbert S."/>
            <person name="Chen X."/>
            <person name="Walker B."/>
            <person name="Young S.K."/>
            <person name="Zeng Q."/>
            <person name="Gargeya S."/>
            <person name="Fitzgerald M."/>
            <person name="Haas B."/>
            <person name="Abouelleil A."/>
            <person name="Alvarado L."/>
            <person name="Arachchi H.M."/>
            <person name="Berlin A.M."/>
            <person name="Chapman S.B."/>
            <person name="Goldberg J."/>
            <person name="Griggs A."/>
            <person name="Gujja S."/>
            <person name="Hansen M."/>
            <person name="Howarth C."/>
            <person name="Imamovic A."/>
            <person name="Larimer J."/>
            <person name="McCowan C."/>
            <person name="Montmayeur A."/>
            <person name="Murphy C."/>
            <person name="Neiman D."/>
            <person name="Pearson M."/>
            <person name="Priest M."/>
            <person name="Roberts A."/>
            <person name="Saif S."/>
            <person name="Shea T."/>
            <person name="Sisk P."/>
            <person name="Sykes S."/>
            <person name="Wortman J."/>
            <person name="Nusbaum C."/>
            <person name="Birren B."/>
        </authorList>
    </citation>
    <scope>NUCLEOTIDE SEQUENCE [LARGE SCALE GENOMIC DNA]</scope>
    <source>
        <strain evidence="2">race PST-78</strain>
    </source>
</reference>
<name>A0A0L0UYJ9_9BASI</name>